<keyword evidence="1" id="KW-0853">WD repeat</keyword>
<keyword evidence="3" id="KW-1185">Reference proteome</keyword>
<protein>
    <submittedName>
        <fullName evidence="2">U3 small nucleolar RNA-associated protein</fullName>
    </submittedName>
</protein>
<accession>A0A9P8AHS6</accession>
<sequence>MEIHRCRFVDYTPHTITATAFSHDSGLHLGASSELRLAVGRSNGDIEIWNPQHGWKHELILPGSKGRSIEGLVWAVQPNETPRLFSVGGSTYITEWDLKSGRPLANYDCNSGIIWSIDINKDNTKLAIGCDDGSVVIVDITGGPGLLEHDMICQRQNLRVLSIKWANNERLVGGCADARIRCWSASGETRGRLTGTARVDKSKTESTLVWSVVVLPDKGQVVSGDSTGSVKFWDLENFTLLQSFKVHDADVLCLTKDSQQEKIFSAGVDRKIHQFTLISTSKNTRWVHSFNRLLHSNDVRTMSTFECKGYSLLVSGGVERAIVVQKLDQFQDGKYRKLLINQQHSNVVVNKENNLIALFQDQQVKIWSLVDEKHKLVAKLTLADDENITSIDFNRDASLLVVATLSSIKVFELSVASTNGKLKVLKLRDLEFSTMIDGAKQVKLYGGNKLLVLTTEDELYKFGINEEEQKITLEGEIETVATVKSSPSRIQHFHSINKMAIWKDVLVVSRFDGSIEVYSLGEGLESDGYLLTRLSVTANLLEFSDANKLLVVTDENKLYEFYITSDAKNSNNNSLLTDWSKRNSEYPPRQFVLSENRPQGMFVKDNRCWIFGSTWVAFFDLTLNIPMTKLNQGVTSKKRNRDGLSIGNASVVDDQLVDGSNDVYDSNNVELLELSLKQRQIDKLRNGEDDDENDGVKDKIPFWFTSKYRPIMTVGDFGDDSILIIERPQLMLPNTAAFNLPKLNF</sequence>
<dbReference type="RefSeq" id="XP_043048553.1">
    <property type="nucleotide sequence ID" value="XM_043191921.1"/>
</dbReference>
<dbReference type="InterPro" id="IPR001680">
    <property type="entry name" value="WD40_rpt"/>
</dbReference>
<dbReference type="OrthoDB" id="8883818at2759"/>
<dbReference type="GeneID" id="66114491"/>
<gene>
    <name evidence="2" type="primary">UTP4</name>
    <name evidence="2" type="ORF">KQ657_001117</name>
</gene>
<dbReference type="Gene3D" id="2.130.10.10">
    <property type="entry name" value="YVTN repeat-like/Quinoprotein amine dehydrogenase"/>
    <property type="match status" value="3"/>
</dbReference>
<dbReference type="GO" id="GO:0000462">
    <property type="term" value="P:maturation of SSU-rRNA from tricistronic rRNA transcript (SSU-rRNA, 5.8S rRNA, LSU-rRNA)"/>
    <property type="evidence" value="ECO:0007669"/>
    <property type="project" value="InterPro"/>
</dbReference>
<dbReference type="GO" id="GO:0003723">
    <property type="term" value="F:RNA binding"/>
    <property type="evidence" value="ECO:0007669"/>
    <property type="project" value="TreeGrafter"/>
</dbReference>
<dbReference type="InterPro" id="IPR036322">
    <property type="entry name" value="WD40_repeat_dom_sf"/>
</dbReference>
<proteinExistence type="predicted"/>
<evidence type="ECO:0000313" key="2">
    <source>
        <dbReference type="EMBL" id="KAG7193004.1"/>
    </source>
</evidence>
<dbReference type="PANTHER" id="PTHR44163:SF1">
    <property type="entry name" value="U3 SMALL NUCLEOLAR RNA-ASSOCIATED PROTEIN 4 HOMOLOG"/>
    <property type="match status" value="1"/>
</dbReference>
<dbReference type="PROSITE" id="PS50082">
    <property type="entry name" value="WD_REPEATS_2"/>
    <property type="match status" value="1"/>
</dbReference>
<dbReference type="SUPFAM" id="SSF50978">
    <property type="entry name" value="WD40 repeat-like"/>
    <property type="match status" value="2"/>
</dbReference>
<feature type="repeat" description="WD" evidence="1">
    <location>
        <begin position="202"/>
        <end position="243"/>
    </location>
</feature>
<dbReference type="Pfam" id="PF00400">
    <property type="entry name" value="WD40"/>
    <property type="match status" value="2"/>
</dbReference>
<dbReference type="PANTHER" id="PTHR44163">
    <property type="entry name" value="U3 SMALL NUCLEOLAR RNA-ASSOCIATED PROTEIN 4 HOMOLOG"/>
    <property type="match status" value="1"/>
</dbReference>
<evidence type="ECO:0000256" key="1">
    <source>
        <dbReference type="PROSITE-ProRule" id="PRU00221"/>
    </source>
</evidence>
<reference evidence="2" key="1">
    <citation type="submission" date="2021-03" db="EMBL/GenBank/DDBJ databases">
        <authorList>
            <person name="Palmer J.M."/>
        </authorList>
    </citation>
    <scope>NUCLEOTIDE SEQUENCE</scope>
    <source>
        <strain evidence="2">ARV_011</strain>
    </source>
</reference>
<dbReference type="SMART" id="SM00320">
    <property type="entry name" value="WD40"/>
    <property type="match status" value="9"/>
</dbReference>
<organism evidence="2 3">
    <name type="scientific">Scheffersomyces spartinae</name>
    <dbReference type="NCBI Taxonomy" id="45513"/>
    <lineage>
        <taxon>Eukaryota</taxon>
        <taxon>Fungi</taxon>
        <taxon>Dikarya</taxon>
        <taxon>Ascomycota</taxon>
        <taxon>Saccharomycotina</taxon>
        <taxon>Pichiomycetes</taxon>
        <taxon>Debaryomycetaceae</taxon>
        <taxon>Scheffersomyces</taxon>
    </lineage>
</organism>
<dbReference type="InterPro" id="IPR046351">
    <property type="entry name" value="UTP4"/>
</dbReference>
<dbReference type="EMBL" id="JAHMUF010000014">
    <property type="protein sequence ID" value="KAG7193004.1"/>
    <property type="molecule type" value="Genomic_DNA"/>
</dbReference>
<dbReference type="GO" id="GO:0030686">
    <property type="term" value="C:90S preribosome"/>
    <property type="evidence" value="ECO:0007669"/>
    <property type="project" value="InterPro"/>
</dbReference>
<dbReference type="GO" id="GO:0032040">
    <property type="term" value="C:small-subunit processome"/>
    <property type="evidence" value="ECO:0007669"/>
    <property type="project" value="TreeGrafter"/>
</dbReference>
<evidence type="ECO:0000313" key="3">
    <source>
        <dbReference type="Proteomes" id="UP000790833"/>
    </source>
</evidence>
<name>A0A9P8AHS6_9ASCO</name>
<dbReference type="Proteomes" id="UP000790833">
    <property type="component" value="Unassembled WGS sequence"/>
</dbReference>
<dbReference type="AlphaFoldDB" id="A0A9P8AHS6"/>
<comment type="caution">
    <text evidence="2">The sequence shown here is derived from an EMBL/GenBank/DDBJ whole genome shotgun (WGS) entry which is preliminary data.</text>
</comment>
<dbReference type="InterPro" id="IPR015943">
    <property type="entry name" value="WD40/YVTN_repeat-like_dom_sf"/>
</dbReference>
<dbReference type="GO" id="GO:0034455">
    <property type="term" value="C:t-UTP complex"/>
    <property type="evidence" value="ECO:0007669"/>
    <property type="project" value="TreeGrafter"/>
</dbReference>